<evidence type="ECO:0000313" key="4">
    <source>
        <dbReference type="Proteomes" id="UP000467840"/>
    </source>
</evidence>
<dbReference type="Pfam" id="PF01612">
    <property type="entry name" value="DNA_pol_A_exo1"/>
    <property type="match status" value="1"/>
</dbReference>
<dbReference type="GO" id="GO:0006139">
    <property type="term" value="P:nucleobase-containing compound metabolic process"/>
    <property type="evidence" value="ECO:0007669"/>
    <property type="project" value="InterPro"/>
</dbReference>
<dbReference type="Pfam" id="PF01575">
    <property type="entry name" value="MaoC_dehydratas"/>
    <property type="match status" value="1"/>
</dbReference>
<accession>A0A6A6NAD9</accession>
<dbReference type="Gene3D" id="3.30.420.10">
    <property type="entry name" value="Ribonuclease H-like superfamily/Ribonuclease H"/>
    <property type="match status" value="1"/>
</dbReference>
<evidence type="ECO:0000313" key="3">
    <source>
        <dbReference type="EMBL" id="KAF2321815.1"/>
    </source>
</evidence>
<dbReference type="InterPro" id="IPR036397">
    <property type="entry name" value="RNaseH_sf"/>
</dbReference>
<dbReference type="PANTHER" id="PTHR43437">
    <property type="entry name" value="HYDROXYACYL-THIOESTER DEHYDRATASE TYPE 2, MITOCHONDRIAL-RELATED"/>
    <property type="match status" value="1"/>
</dbReference>
<dbReference type="InterPro" id="IPR050965">
    <property type="entry name" value="UPF0336/Enoyl-CoA_hydratase"/>
</dbReference>
<dbReference type="InterPro" id="IPR029069">
    <property type="entry name" value="HotDog_dom_sf"/>
</dbReference>
<dbReference type="InterPro" id="IPR002562">
    <property type="entry name" value="3'-5'_exonuclease_dom"/>
</dbReference>
<evidence type="ECO:0008006" key="5">
    <source>
        <dbReference type="Google" id="ProtNLM"/>
    </source>
</evidence>
<dbReference type="InterPro" id="IPR002539">
    <property type="entry name" value="MaoC-like_dom"/>
</dbReference>
<dbReference type="CDD" id="cd06141">
    <property type="entry name" value="WRN_exo"/>
    <property type="match status" value="1"/>
</dbReference>
<dbReference type="PANTHER" id="PTHR43437:SF3">
    <property type="entry name" value="HYDROXYACYL-THIOESTER DEHYDRATASE TYPE 2, MITOCHONDRIAL"/>
    <property type="match status" value="1"/>
</dbReference>
<dbReference type="InterPro" id="IPR012337">
    <property type="entry name" value="RNaseH-like_sf"/>
</dbReference>
<dbReference type="GO" id="GO:0006633">
    <property type="term" value="P:fatty acid biosynthetic process"/>
    <property type="evidence" value="ECO:0007669"/>
    <property type="project" value="TreeGrafter"/>
</dbReference>
<dbReference type="SUPFAM" id="SSF53098">
    <property type="entry name" value="Ribonuclease H-like"/>
    <property type="match status" value="1"/>
</dbReference>
<gene>
    <name evidence="3" type="ORF">GH714_002929</name>
</gene>
<dbReference type="GO" id="GO:0019171">
    <property type="term" value="F:(3R)-hydroxyacyl-[acyl-carrier-protein] dehydratase activity"/>
    <property type="evidence" value="ECO:0007669"/>
    <property type="project" value="TreeGrafter"/>
</dbReference>
<dbReference type="AlphaFoldDB" id="A0A6A6NAD9"/>
<dbReference type="EMBL" id="JAAGAX010000002">
    <property type="protein sequence ID" value="KAF2321815.1"/>
    <property type="molecule type" value="Genomic_DNA"/>
</dbReference>
<organism evidence="3 4">
    <name type="scientific">Hevea brasiliensis</name>
    <name type="common">Para rubber tree</name>
    <name type="synonym">Siphonia brasiliensis</name>
    <dbReference type="NCBI Taxonomy" id="3981"/>
    <lineage>
        <taxon>Eukaryota</taxon>
        <taxon>Viridiplantae</taxon>
        <taxon>Streptophyta</taxon>
        <taxon>Embryophyta</taxon>
        <taxon>Tracheophyta</taxon>
        <taxon>Spermatophyta</taxon>
        <taxon>Magnoliopsida</taxon>
        <taxon>eudicotyledons</taxon>
        <taxon>Gunneridae</taxon>
        <taxon>Pentapetalae</taxon>
        <taxon>rosids</taxon>
        <taxon>fabids</taxon>
        <taxon>Malpighiales</taxon>
        <taxon>Euphorbiaceae</taxon>
        <taxon>Crotonoideae</taxon>
        <taxon>Micrandreae</taxon>
        <taxon>Hevea</taxon>
    </lineage>
</organism>
<dbReference type="Gene3D" id="3.10.129.10">
    <property type="entry name" value="Hotdog Thioesterase"/>
    <property type="match status" value="1"/>
</dbReference>
<dbReference type="SUPFAM" id="SSF54637">
    <property type="entry name" value="Thioesterase/thiol ester dehydrase-isomerase"/>
    <property type="match status" value="1"/>
</dbReference>
<protein>
    <recommendedName>
        <fullName evidence="5">MaoC-like domain-containing protein</fullName>
    </recommendedName>
</protein>
<reference evidence="3 4" key="1">
    <citation type="journal article" date="2020" name="Mol. Plant">
        <title>The Chromosome-Based Rubber Tree Genome Provides New Insights into Spurge Genome Evolution and Rubber Biosynthesis.</title>
        <authorList>
            <person name="Liu J."/>
            <person name="Shi C."/>
            <person name="Shi C.C."/>
            <person name="Li W."/>
            <person name="Zhang Q.J."/>
            <person name="Zhang Y."/>
            <person name="Li K."/>
            <person name="Lu H.F."/>
            <person name="Shi C."/>
            <person name="Zhu S.T."/>
            <person name="Xiao Z.Y."/>
            <person name="Nan H."/>
            <person name="Yue Y."/>
            <person name="Zhu X.G."/>
            <person name="Wu Y."/>
            <person name="Hong X.N."/>
            <person name="Fan G.Y."/>
            <person name="Tong Y."/>
            <person name="Zhang D."/>
            <person name="Mao C.L."/>
            <person name="Liu Y.L."/>
            <person name="Hao S.J."/>
            <person name="Liu W.Q."/>
            <person name="Lv M.Q."/>
            <person name="Zhang H.B."/>
            <person name="Liu Y."/>
            <person name="Hu-Tang G.R."/>
            <person name="Wang J.P."/>
            <person name="Wang J.H."/>
            <person name="Sun Y.H."/>
            <person name="Ni S.B."/>
            <person name="Chen W.B."/>
            <person name="Zhang X.C."/>
            <person name="Jiao Y.N."/>
            <person name="Eichler E.E."/>
            <person name="Li G.H."/>
            <person name="Liu X."/>
            <person name="Gao L.Z."/>
        </authorList>
    </citation>
    <scope>NUCLEOTIDE SEQUENCE [LARGE SCALE GENOMIC DNA]</scope>
    <source>
        <strain evidence="4">cv. GT1</strain>
        <tissue evidence="3">Leaf</tissue>
    </source>
</reference>
<feature type="domain" description="3'-5' exonuclease" evidence="2">
    <location>
        <begin position="147"/>
        <end position="258"/>
    </location>
</feature>
<dbReference type="CDD" id="cd03449">
    <property type="entry name" value="R_hydratase"/>
    <property type="match status" value="1"/>
</dbReference>
<evidence type="ECO:0000259" key="2">
    <source>
        <dbReference type="Pfam" id="PF01612"/>
    </source>
</evidence>
<dbReference type="Proteomes" id="UP000467840">
    <property type="component" value="Chromosome 11"/>
</dbReference>
<name>A0A6A6NAD9_HEVBR</name>
<sequence length="264" mass="30137">MMFIKSLLSRTVPYARCFSWRAPSVLQTGDILRQTRVFSNEDVIEYSKVSHDSNPLHFDAESARNAGFEDRVVHGMLVAALFPRIIASHFPGAVYVSQSLHFKSPVYIGEEVLGEVQAISIRENKKRYIAKFATKCFKKGDLLIIDDDIPPSLIQFLGNKKFKFVGKGVWNDACKLFEDYELLVAHTKDVGYLAAKKYHDRDYRKLGLKALVLDLLQKVIPKPREITMSEWNAKELTIEQIEYACLDAFVSLELGIFLNNLDKK</sequence>
<proteinExistence type="predicted"/>
<evidence type="ECO:0000259" key="1">
    <source>
        <dbReference type="Pfam" id="PF01575"/>
    </source>
</evidence>
<dbReference type="GO" id="GO:0005739">
    <property type="term" value="C:mitochondrion"/>
    <property type="evidence" value="ECO:0007669"/>
    <property type="project" value="TreeGrafter"/>
</dbReference>
<feature type="domain" description="MaoC-like" evidence="1">
    <location>
        <begin position="33"/>
        <end position="125"/>
    </location>
</feature>
<dbReference type="GO" id="GO:0008408">
    <property type="term" value="F:3'-5' exonuclease activity"/>
    <property type="evidence" value="ECO:0007669"/>
    <property type="project" value="InterPro"/>
</dbReference>
<comment type="caution">
    <text evidence="3">The sequence shown here is derived from an EMBL/GenBank/DDBJ whole genome shotgun (WGS) entry which is preliminary data.</text>
</comment>
<keyword evidence="4" id="KW-1185">Reference proteome</keyword>
<dbReference type="GO" id="GO:0003676">
    <property type="term" value="F:nucleic acid binding"/>
    <property type="evidence" value="ECO:0007669"/>
    <property type="project" value="InterPro"/>
</dbReference>